<dbReference type="InterPro" id="IPR015421">
    <property type="entry name" value="PyrdxlP-dep_Trfase_major"/>
</dbReference>
<dbReference type="EC" id="2.6.1.11" evidence="4"/>
<comment type="cofactor">
    <cofactor evidence="4">
        <name>pyridoxal 5'-phosphate</name>
        <dbReference type="ChEBI" id="CHEBI:597326"/>
    </cofactor>
    <text evidence="4">Binds 1 pyridoxal phosphate per subunit.</text>
</comment>
<comment type="subunit">
    <text evidence="4">Homodimer.</text>
</comment>
<reference evidence="6" key="1">
    <citation type="journal article" date="2019" name="Int. J. Syst. Evol. Microbiol.">
        <title>The Global Catalogue of Microorganisms (GCM) 10K type strain sequencing project: providing services to taxonomists for standard genome sequencing and annotation.</title>
        <authorList>
            <consortium name="The Broad Institute Genomics Platform"/>
            <consortium name="The Broad Institute Genome Sequencing Center for Infectious Disease"/>
            <person name="Wu L."/>
            <person name="Ma J."/>
        </authorList>
    </citation>
    <scope>NUCLEOTIDE SEQUENCE [LARGE SCALE GENOMIC DNA]</scope>
    <source>
        <strain evidence="6">JCM 15115</strain>
    </source>
</reference>
<dbReference type="PROSITE" id="PS00600">
    <property type="entry name" value="AA_TRANSFER_CLASS_3"/>
    <property type="match status" value="1"/>
</dbReference>
<dbReference type="InterPro" id="IPR005814">
    <property type="entry name" value="Aminotrans_3"/>
</dbReference>
<dbReference type="HAMAP" id="MF_01107">
    <property type="entry name" value="ArgD_aminotrans_3"/>
    <property type="match status" value="1"/>
</dbReference>
<feature type="modified residue" description="N6-(pyridoxal phosphate)lysine" evidence="4">
    <location>
        <position position="274"/>
    </location>
</feature>
<comment type="miscellaneous">
    <text evidence="4">May also have succinyldiaminopimelate aminotransferase activity, thus carrying out the corresponding step in lysine biosynthesis.</text>
</comment>
<feature type="binding site" evidence="4">
    <location>
        <position position="302"/>
    </location>
    <ligand>
        <name>N(2)-acetyl-L-ornithine</name>
        <dbReference type="ChEBI" id="CHEBI:57805"/>
    </ligand>
</feature>
<comment type="pathway">
    <text evidence="4">Amino-acid biosynthesis; L-arginine biosynthesis; N(2)-acetyl-L-ornithine from L-glutamate: step 4/4.</text>
</comment>
<dbReference type="InterPro" id="IPR050103">
    <property type="entry name" value="Class-III_PLP-dep_AT"/>
</dbReference>
<dbReference type="InterPro" id="IPR049704">
    <property type="entry name" value="Aminotrans_3_PPA_site"/>
</dbReference>
<dbReference type="NCBIfam" id="TIGR00707">
    <property type="entry name" value="argD"/>
    <property type="match status" value="1"/>
</dbReference>
<dbReference type="InterPro" id="IPR015422">
    <property type="entry name" value="PyrdxlP-dep_Trfase_small"/>
</dbReference>
<organism evidence="5 6">
    <name type="scientific">Paenochrobactrum glaciei</name>
    <dbReference type="NCBI Taxonomy" id="486407"/>
    <lineage>
        <taxon>Bacteria</taxon>
        <taxon>Pseudomonadati</taxon>
        <taxon>Pseudomonadota</taxon>
        <taxon>Alphaproteobacteria</taxon>
        <taxon>Hyphomicrobiales</taxon>
        <taxon>Brucellaceae</taxon>
        <taxon>Paenochrobactrum</taxon>
    </lineage>
</organism>
<dbReference type="PANTHER" id="PTHR11986">
    <property type="entry name" value="AMINOTRANSFERASE CLASS III"/>
    <property type="match status" value="1"/>
</dbReference>
<evidence type="ECO:0000256" key="4">
    <source>
        <dbReference type="HAMAP-Rule" id="MF_01107"/>
    </source>
</evidence>
<gene>
    <name evidence="4" type="primary">argD</name>
    <name evidence="5" type="ORF">GCM10008943_06040</name>
</gene>
<accession>A0ABP3QML9</accession>
<feature type="binding site" evidence="4">
    <location>
        <position position="163"/>
    </location>
    <ligand>
        <name>N(2)-acetyl-L-ornithine</name>
        <dbReference type="ChEBI" id="CHEBI:57805"/>
    </ligand>
</feature>
<dbReference type="PIRSF" id="PIRSF000521">
    <property type="entry name" value="Transaminase_4ab_Lys_Orn"/>
    <property type="match status" value="1"/>
</dbReference>
<dbReference type="InterPro" id="IPR015424">
    <property type="entry name" value="PyrdxlP-dep_Trfase"/>
</dbReference>
<proteinExistence type="inferred from homology"/>
<feature type="binding site" evidence="4">
    <location>
        <position position="160"/>
    </location>
    <ligand>
        <name>pyridoxal 5'-phosphate</name>
        <dbReference type="ChEBI" id="CHEBI:597326"/>
    </ligand>
</feature>
<dbReference type="InterPro" id="IPR004636">
    <property type="entry name" value="AcOrn/SuccOrn_fam"/>
</dbReference>
<dbReference type="SUPFAM" id="SSF53383">
    <property type="entry name" value="PLP-dependent transferases"/>
    <property type="match status" value="1"/>
</dbReference>
<evidence type="ECO:0000256" key="2">
    <source>
        <dbReference type="ARBA" id="ARBA00022679"/>
    </source>
</evidence>
<dbReference type="EMBL" id="BAAADE010000001">
    <property type="protein sequence ID" value="GAA0593776.1"/>
    <property type="molecule type" value="Genomic_DNA"/>
</dbReference>
<dbReference type="NCBIfam" id="NF002325">
    <property type="entry name" value="PRK01278.1"/>
    <property type="match status" value="1"/>
</dbReference>
<comment type="similarity">
    <text evidence="4">Belongs to the class-III pyridoxal-phosphate-dependent aminotransferase family. ArgD subfamily.</text>
</comment>
<feature type="binding site" evidence="4">
    <location>
        <begin position="245"/>
        <end position="248"/>
    </location>
    <ligand>
        <name>pyridoxal 5'-phosphate</name>
        <dbReference type="ChEBI" id="CHEBI:597326"/>
    </ligand>
</feature>
<dbReference type="PANTHER" id="PTHR11986:SF113">
    <property type="entry name" value="SUCCINYLORNITHINE TRANSAMINASE"/>
    <property type="match status" value="1"/>
</dbReference>
<keyword evidence="3 4" id="KW-0663">Pyridoxal phosphate</keyword>
<evidence type="ECO:0000313" key="5">
    <source>
        <dbReference type="EMBL" id="GAA0593776.1"/>
    </source>
</evidence>
<dbReference type="Proteomes" id="UP001424441">
    <property type="component" value="Unassembled WGS sequence"/>
</dbReference>
<keyword evidence="4" id="KW-0028">Amino-acid biosynthesis</keyword>
<dbReference type="Gene3D" id="3.40.640.10">
    <property type="entry name" value="Type I PLP-dependent aspartate aminotransferase-like (Major domain)"/>
    <property type="match status" value="1"/>
</dbReference>
<comment type="caution">
    <text evidence="5">The sequence shown here is derived from an EMBL/GenBank/DDBJ whole genome shotgun (WGS) entry which is preliminary data.</text>
</comment>
<keyword evidence="2 4" id="KW-0808">Transferase</keyword>
<dbReference type="Pfam" id="PF00202">
    <property type="entry name" value="Aminotran_3"/>
    <property type="match status" value="1"/>
</dbReference>
<keyword evidence="4" id="KW-0963">Cytoplasm</keyword>
<dbReference type="Gene3D" id="3.90.1150.10">
    <property type="entry name" value="Aspartate Aminotransferase, domain 1"/>
    <property type="match status" value="1"/>
</dbReference>
<dbReference type="CDD" id="cd00610">
    <property type="entry name" value="OAT_like"/>
    <property type="match status" value="1"/>
</dbReference>
<keyword evidence="4" id="KW-0055">Arginine biosynthesis</keyword>
<evidence type="ECO:0000256" key="3">
    <source>
        <dbReference type="ARBA" id="ARBA00022898"/>
    </source>
</evidence>
<protein>
    <recommendedName>
        <fullName evidence="4">Acetylornithine aminotransferase</fullName>
        <shortName evidence="4">ACOAT</shortName>
        <ecNumber evidence="4">2.6.1.11</ecNumber>
    </recommendedName>
</protein>
<keyword evidence="6" id="KW-1185">Reference proteome</keyword>
<sequence length="428" mass="46501">MISDCHNGLSELDRMLKPLEAYGGPTQMTDATVHPLYETYNRAALRFERGEGIWLITDKGERYLDFAAGIAVNALGHNHPHLVSALKDQADKLWHVSNIYEVPGQEKLGKRLTENTFADRVFFTNSGAEAIECAIKTARRYHFVNGQPDRYRIVTFEGAFHGRTLATIAATGQEKYLEGFGPKVDGFDQVPFGDEKALKAAITNETAGILLEPVQGEGGLRPFTDEMLRAIRKLCDDNGILLILDEVQSGVGRTGRMFAHEWAGITPDIMAIAKGIGGGFPLGACLATAEASKGMTAGTHGTTYGGNPLAMAVGNAVLDVMLDDEFLPHVQKIALILKQGFASLIDRFPNIVSEVRGRGLLIGLKCVVPNTMLLQAVRDEHMLAVTAGDNVLRLLPPLVTTEEEAREALKRLETAVERLSVANPVKTA</sequence>
<evidence type="ECO:0000256" key="1">
    <source>
        <dbReference type="ARBA" id="ARBA00022576"/>
    </source>
</evidence>
<feature type="binding site" evidence="4">
    <location>
        <position position="303"/>
    </location>
    <ligand>
        <name>pyridoxal 5'-phosphate</name>
        <dbReference type="ChEBI" id="CHEBI:597326"/>
    </ligand>
</feature>
<comment type="catalytic activity">
    <reaction evidence="4">
        <text>N(2)-acetyl-L-ornithine + 2-oxoglutarate = N-acetyl-L-glutamate 5-semialdehyde + L-glutamate</text>
        <dbReference type="Rhea" id="RHEA:18049"/>
        <dbReference type="ChEBI" id="CHEBI:16810"/>
        <dbReference type="ChEBI" id="CHEBI:29123"/>
        <dbReference type="ChEBI" id="CHEBI:29985"/>
        <dbReference type="ChEBI" id="CHEBI:57805"/>
        <dbReference type="EC" id="2.6.1.11"/>
    </reaction>
</comment>
<feature type="binding site" evidence="4">
    <location>
        <begin position="127"/>
        <end position="128"/>
    </location>
    <ligand>
        <name>pyridoxal 5'-phosphate</name>
        <dbReference type="ChEBI" id="CHEBI:597326"/>
    </ligand>
</feature>
<name>A0ABP3QML9_9HYPH</name>
<evidence type="ECO:0000313" key="6">
    <source>
        <dbReference type="Proteomes" id="UP001424441"/>
    </source>
</evidence>
<dbReference type="GO" id="GO:0008483">
    <property type="term" value="F:transaminase activity"/>
    <property type="evidence" value="ECO:0007669"/>
    <property type="project" value="UniProtKB-KW"/>
</dbReference>
<keyword evidence="1 4" id="KW-0032">Aminotransferase</keyword>
<comment type="subcellular location">
    <subcellularLocation>
        <location evidence="4">Cytoplasm</location>
    </subcellularLocation>
</comment>